<reference evidence="2" key="1">
    <citation type="submission" date="2022-11" db="UniProtKB">
        <authorList>
            <consortium name="WormBaseParasite"/>
        </authorList>
    </citation>
    <scope>IDENTIFICATION</scope>
</reference>
<dbReference type="AlphaFoldDB" id="A0A914QDF7"/>
<evidence type="ECO:0000313" key="1">
    <source>
        <dbReference type="Proteomes" id="UP000887578"/>
    </source>
</evidence>
<keyword evidence="1" id="KW-1185">Reference proteome</keyword>
<sequence>MIIVLFTLIFPCNCAPKQHRHRRHLYALQTRHKSIQNENPKPIEFSGSLKDIDALNDEDKSKLLHGLQKYIIKYAPELILSKRPKISKFGAVNDEPAVNISIHSNSSELKAAEERKAINSSLFLTKYAKQKIEMALIPQFAILKRKMSEKMRSSAAA</sequence>
<protein>
    <submittedName>
        <fullName evidence="2">Uncharacterized protein</fullName>
    </submittedName>
</protein>
<dbReference type="Proteomes" id="UP000887578">
    <property type="component" value="Unplaced"/>
</dbReference>
<evidence type="ECO:0000313" key="2">
    <source>
        <dbReference type="WBParaSite" id="PDA_v2.g29775.t1"/>
    </source>
</evidence>
<proteinExistence type="predicted"/>
<name>A0A914QDF7_9BILA</name>
<organism evidence="1 2">
    <name type="scientific">Panagrolaimus davidi</name>
    <dbReference type="NCBI Taxonomy" id="227884"/>
    <lineage>
        <taxon>Eukaryota</taxon>
        <taxon>Metazoa</taxon>
        <taxon>Ecdysozoa</taxon>
        <taxon>Nematoda</taxon>
        <taxon>Chromadorea</taxon>
        <taxon>Rhabditida</taxon>
        <taxon>Tylenchina</taxon>
        <taxon>Panagrolaimomorpha</taxon>
        <taxon>Panagrolaimoidea</taxon>
        <taxon>Panagrolaimidae</taxon>
        <taxon>Panagrolaimus</taxon>
    </lineage>
</organism>
<dbReference type="WBParaSite" id="PDA_v2.g29775.t1">
    <property type="protein sequence ID" value="PDA_v2.g29775.t1"/>
    <property type="gene ID" value="PDA_v2.g29775"/>
</dbReference>
<accession>A0A914QDF7</accession>